<dbReference type="InterPro" id="IPR029058">
    <property type="entry name" value="AB_hydrolase_fold"/>
</dbReference>
<dbReference type="InterPro" id="IPR010071">
    <property type="entry name" value="AA_adenyl_dom"/>
</dbReference>
<evidence type="ECO:0000256" key="4">
    <source>
        <dbReference type="ARBA" id="ARBA00022553"/>
    </source>
</evidence>
<protein>
    <submittedName>
        <fullName evidence="6">Non-ribosomal peptide synthetase</fullName>
    </submittedName>
</protein>
<dbReference type="Gene3D" id="1.10.1200.10">
    <property type="entry name" value="ACP-like"/>
    <property type="match status" value="2"/>
</dbReference>
<feature type="domain" description="Carrier" evidence="5">
    <location>
        <begin position="1621"/>
        <end position="1696"/>
    </location>
</feature>
<dbReference type="InterPro" id="IPR020806">
    <property type="entry name" value="PKS_PP-bd"/>
</dbReference>
<dbReference type="SUPFAM" id="SSF56801">
    <property type="entry name" value="Acetyl-CoA synthetase-like"/>
    <property type="match status" value="2"/>
</dbReference>
<sequence>MAGHFENLLSAIGSNPHQLVSEISLLSAAERQQLLVEWNQTASQYPDDKCIHHLFEAQVEKTPDAIAVVFEDEQLTYQQLNQRANQLAHHLQSLGVKPEVLVGICVERSLAMVVGLLGILKAGGAYVPLDPSYPPERLSYMLADAGVEVLLTQQDLLASLPAHSARLVCLDTDWDSIARASATNLSSDVAAANLAYVIYTSGSTGLPKGVQIEHQAIVWHCHNIQSVYRLESSDRVLQFASIGFDPSVEQIFVPLAVGASIVVRGQLWQPFQFHEYVEKYQISVVDLPPAYWQQLILEWVNNPQSLRDCSIRLTIVGGDVMPSETVKLWQQTALASSRLLNAFGLTEATITSTIFDVSCLGSSEQQLESISIGKPIANTQIYILDRYLQPVPIGVPGELHIGGDSLARGYLNRPDLTAAKFISDPFSDDESARLYKTGDLARYLPDGNIEFLGRIDNQVKIRGFRIELGEVEAVLSSHPQVQQAVVIDMEDRVGKRLVAYVVTEDDIPDTLQLREYVKQRLPEYMVPAAIVTLDSIPLTPNGKVDRKALPIPDGEISRTNEYVAPRTPNEEIIANIFASILGIERVGIHDNFFELGGHSLLATQLISRLRASFALEIPLRIIFELPTVSQLAHTLSELKATDIGLSLPSIVPIADDTLPIPLSFAQQRLWFLDRLAGGSHTYNMPLALRLSGVLDTGALQHCLSQLVERHEALRTHFATIDGSAVQIVTPHLEIPMQEIDLQSLNESTQSTQVQRLAIQEAQQPFDLATGPMLRVKLLKLAATENVLIFNMHHIISDGWSMGILVREVTSLYQAYITNTPVTLPELPIQYPDFAHWQRQWLTGDVLQAQVDYWKAHLAGAPPLLELPTDHPRPAIQSFQGSQLNFNISVELTEQLEQLSRQQGVTLFMTLLGAYAVLLSRYSGDRDIVIGSPIANRNRGETENLIGFFVNTLALRIDLSDNPSFEQLLGRVRQVALGAYGHQDLPFEKLIEELQPQRSLSHNPLFQVMFVLQNAPMRALELGNLQLEPLESETTIAKFDLTLTLEEAATGLVGSWEYNSDLFERETIDRLNSHFQVLIEGIIDRPAQQIQALPLLSAAERQQLLVEWNDTAVAYPDDKCIHHLFEEQVEKTPDAVAVVFEDEQLTYQQLNQRANQLAHHLQGLGVKPEVLVGICVERSLAMVVGLLGILKAGGAYVPLDPSYPPERLSYMLADAGVEVLLTQQDSLASLPAHSARLVCVDTDWDSIAQASDTNLCSGVVATNLAYVIYTSGSTGLPKGVQIEHRSLGNLTLAQRQLFALTPSSRILQFASLGFDASVWEIFMAVTTGARLILGTAAALMPGEDLAQMLQHSAATHVTLPPSVLAVLPTDKLLPALGQMIVAGEAGSLAVVAPWSVGRRLFNAYGPTEATVCATVAQIVAGSERLPIGTPIANTQIYILDRDLQPVPIGVSGELHIGGDSLARGYLNRPDLTAAKFIPHPFSDDESARLYKTGDLGRYLPDGNIEFLGRIDNQVKIRGFRIELGEVEAVLSAHPQVQQAVVIDMEDRAGNQRLVAYLVRATADESLNSSQVREYVKHRLPAYMVPAAIVTLDSIPLTPNGKVDRKALPIPDGEISRMHEYVAPRTPSEEIIANIFASVLSVRTVGIYDNFFDLGGHSLLAIQLVSRIQQHFQINLPLAILFESPTVEQLAIVIDSPLSTKLWSSLVSIQSDGSLPPFFCIPGVGGNVLCFAKLAEYLGKNQPFYGLQAQGLDGEQSPLESIEEIAHEYIKDIKRVQSVGPYFLGGHSFGGKVAFEMAQQLRKEGESVAFVAVLDISPMAQSDRHSDLQSWDRAMWICQITEVIGGISGENLSISYDAIASLPQEAQLQYLKQQLEMIEFLPPETDIKLVKGLLEVFKTQSQINYIPHNSYPVPITLFRAQNQTSPENSSDLSQDYAWGWNQFADGEVVVHTVPGNHISMMNEPHVKILAQKLQKSLELARNIVRS</sequence>
<dbReference type="Pfam" id="PF00975">
    <property type="entry name" value="Thioesterase"/>
    <property type="match status" value="1"/>
</dbReference>
<dbReference type="CDD" id="cd17652">
    <property type="entry name" value="A_NRPS_CmdD_like"/>
    <property type="match status" value="1"/>
</dbReference>
<keyword evidence="4" id="KW-0597">Phosphoprotein</keyword>
<dbReference type="PANTHER" id="PTHR45527">
    <property type="entry name" value="NONRIBOSOMAL PEPTIDE SYNTHETASE"/>
    <property type="match status" value="1"/>
</dbReference>
<dbReference type="GO" id="GO:0008610">
    <property type="term" value="P:lipid biosynthetic process"/>
    <property type="evidence" value="ECO:0007669"/>
    <property type="project" value="UniProtKB-ARBA"/>
</dbReference>
<dbReference type="Pfam" id="PF00550">
    <property type="entry name" value="PP-binding"/>
    <property type="match status" value="2"/>
</dbReference>
<comment type="caution">
    <text evidence="6">The sequence shown here is derived from an EMBL/GenBank/DDBJ whole genome shotgun (WGS) entry which is preliminary data.</text>
</comment>
<dbReference type="InterPro" id="IPR009081">
    <property type="entry name" value="PP-bd_ACP"/>
</dbReference>
<dbReference type="GO" id="GO:0043041">
    <property type="term" value="P:amino acid activation for nonribosomal peptide biosynthetic process"/>
    <property type="evidence" value="ECO:0007669"/>
    <property type="project" value="TreeGrafter"/>
</dbReference>
<dbReference type="FunFam" id="3.40.50.980:FF:000001">
    <property type="entry name" value="Non-ribosomal peptide synthetase"/>
    <property type="match status" value="2"/>
</dbReference>
<dbReference type="EMBL" id="PVWO01000329">
    <property type="protein sequence ID" value="PSB52343.1"/>
    <property type="molecule type" value="Genomic_DNA"/>
</dbReference>
<dbReference type="NCBIfam" id="TIGR01733">
    <property type="entry name" value="AA-adenyl-dom"/>
    <property type="match status" value="2"/>
</dbReference>
<dbReference type="InterPro" id="IPR025110">
    <property type="entry name" value="AMP-bd_C"/>
</dbReference>
<dbReference type="FunFam" id="2.30.38.10:FF:000001">
    <property type="entry name" value="Non-ribosomal peptide synthetase PvdI"/>
    <property type="match status" value="2"/>
</dbReference>
<dbReference type="GO" id="GO:0044550">
    <property type="term" value="P:secondary metabolite biosynthetic process"/>
    <property type="evidence" value="ECO:0007669"/>
    <property type="project" value="UniProtKB-ARBA"/>
</dbReference>
<proteinExistence type="inferred from homology"/>
<dbReference type="InterPro" id="IPR000873">
    <property type="entry name" value="AMP-dep_synth/lig_dom"/>
</dbReference>
<comment type="cofactor">
    <cofactor evidence="1">
        <name>pantetheine 4'-phosphate</name>
        <dbReference type="ChEBI" id="CHEBI:47942"/>
    </cofactor>
</comment>
<dbReference type="Gene3D" id="3.30.559.30">
    <property type="entry name" value="Nonribosomal peptide synthetase, condensation domain"/>
    <property type="match status" value="2"/>
</dbReference>
<organism evidence="6 7">
    <name type="scientific">Chamaesiphon polymorphus CCALA 037</name>
    <dbReference type="NCBI Taxonomy" id="2107692"/>
    <lineage>
        <taxon>Bacteria</taxon>
        <taxon>Bacillati</taxon>
        <taxon>Cyanobacteriota</taxon>
        <taxon>Cyanophyceae</taxon>
        <taxon>Gomontiellales</taxon>
        <taxon>Chamaesiphonaceae</taxon>
        <taxon>Chamaesiphon</taxon>
    </lineage>
</organism>
<dbReference type="GO" id="GO:0031177">
    <property type="term" value="F:phosphopantetheine binding"/>
    <property type="evidence" value="ECO:0007669"/>
    <property type="project" value="InterPro"/>
</dbReference>
<dbReference type="FunFam" id="3.30.559.30:FF:000001">
    <property type="entry name" value="Non-ribosomal peptide synthetase"/>
    <property type="match status" value="1"/>
</dbReference>
<dbReference type="PROSITE" id="PS00012">
    <property type="entry name" value="PHOSPHOPANTETHEINE"/>
    <property type="match status" value="2"/>
</dbReference>
<evidence type="ECO:0000259" key="5">
    <source>
        <dbReference type="PROSITE" id="PS50075"/>
    </source>
</evidence>
<dbReference type="Gene3D" id="3.40.50.980">
    <property type="match status" value="4"/>
</dbReference>
<dbReference type="SUPFAM" id="SSF53474">
    <property type="entry name" value="alpha/beta-Hydrolases"/>
    <property type="match status" value="1"/>
</dbReference>
<dbReference type="Gene3D" id="3.30.300.30">
    <property type="match status" value="2"/>
</dbReference>
<gene>
    <name evidence="6" type="ORF">C7B77_20620</name>
</gene>
<dbReference type="Pfam" id="PF13193">
    <property type="entry name" value="AMP-binding_C"/>
    <property type="match status" value="2"/>
</dbReference>
<dbReference type="SMART" id="SM00823">
    <property type="entry name" value="PKS_PP"/>
    <property type="match status" value="2"/>
</dbReference>
<evidence type="ECO:0000256" key="1">
    <source>
        <dbReference type="ARBA" id="ARBA00001957"/>
    </source>
</evidence>
<dbReference type="PANTHER" id="PTHR45527:SF1">
    <property type="entry name" value="FATTY ACID SYNTHASE"/>
    <property type="match status" value="1"/>
</dbReference>
<dbReference type="InterPro" id="IPR001242">
    <property type="entry name" value="Condensation_dom"/>
</dbReference>
<dbReference type="Gene3D" id="3.40.50.1820">
    <property type="entry name" value="alpha/beta hydrolase"/>
    <property type="match status" value="1"/>
</dbReference>
<evidence type="ECO:0000313" key="7">
    <source>
        <dbReference type="Proteomes" id="UP000238937"/>
    </source>
</evidence>
<dbReference type="Gene3D" id="2.30.38.10">
    <property type="entry name" value="Luciferase, Domain 3"/>
    <property type="match status" value="2"/>
</dbReference>
<evidence type="ECO:0000256" key="3">
    <source>
        <dbReference type="ARBA" id="ARBA00022450"/>
    </source>
</evidence>
<dbReference type="FunFam" id="3.40.50.12780:FF:000012">
    <property type="entry name" value="Non-ribosomal peptide synthetase"/>
    <property type="match status" value="2"/>
</dbReference>
<dbReference type="Gene3D" id="3.30.559.10">
    <property type="entry name" value="Chloramphenicol acetyltransferase-like domain"/>
    <property type="match status" value="1"/>
</dbReference>
<comment type="similarity">
    <text evidence="2">Belongs to the ATP-dependent AMP-binding enzyme family.</text>
</comment>
<reference evidence="6 7" key="1">
    <citation type="submission" date="2018-03" db="EMBL/GenBank/DDBJ databases">
        <title>The ancient ancestry and fast evolution of plastids.</title>
        <authorList>
            <person name="Moore K.R."/>
            <person name="Magnabosco C."/>
            <person name="Momper L."/>
            <person name="Gold D.A."/>
            <person name="Bosak T."/>
            <person name="Fournier G.P."/>
        </authorList>
    </citation>
    <scope>NUCLEOTIDE SEQUENCE [LARGE SCALE GENOMIC DNA]</scope>
    <source>
        <strain evidence="6 7">CCALA 037</strain>
    </source>
</reference>
<dbReference type="Pfam" id="PF00668">
    <property type="entry name" value="Condensation"/>
    <property type="match status" value="1"/>
</dbReference>
<keyword evidence="3" id="KW-0596">Phosphopantetheine</keyword>
<dbReference type="Pfam" id="PF00501">
    <property type="entry name" value="AMP-binding"/>
    <property type="match status" value="2"/>
</dbReference>
<dbReference type="Proteomes" id="UP000238937">
    <property type="component" value="Unassembled WGS sequence"/>
</dbReference>
<keyword evidence="7" id="KW-1185">Reference proteome</keyword>
<dbReference type="NCBIfam" id="NF003417">
    <property type="entry name" value="PRK04813.1"/>
    <property type="match status" value="2"/>
</dbReference>
<name>A0A2T1G539_9CYAN</name>
<dbReference type="GO" id="GO:0003824">
    <property type="term" value="F:catalytic activity"/>
    <property type="evidence" value="ECO:0007669"/>
    <property type="project" value="InterPro"/>
</dbReference>
<dbReference type="PROSITE" id="PS50075">
    <property type="entry name" value="CARRIER"/>
    <property type="match status" value="2"/>
</dbReference>
<dbReference type="InterPro" id="IPR023213">
    <property type="entry name" value="CAT-like_dom_sf"/>
</dbReference>
<dbReference type="FunFam" id="1.10.1200.10:FF:000005">
    <property type="entry name" value="Nonribosomal peptide synthetase 1"/>
    <property type="match status" value="2"/>
</dbReference>
<dbReference type="FunFam" id="3.30.300.30:FF:000010">
    <property type="entry name" value="Enterobactin synthetase component F"/>
    <property type="match status" value="2"/>
</dbReference>
<feature type="domain" description="Carrier" evidence="5">
    <location>
        <begin position="564"/>
        <end position="639"/>
    </location>
</feature>
<accession>A0A2T1G539</accession>
<dbReference type="InterPro" id="IPR006162">
    <property type="entry name" value="Ppantetheine_attach_site"/>
</dbReference>
<dbReference type="GO" id="GO:0005829">
    <property type="term" value="C:cytosol"/>
    <property type="evidence" value="ECO:0007669"/>
    <property type="project" value="TreeGrafter"/>
</dbReference>
<dbReference type="CDD" id="cd19531">
    <property type="entry name" value="LCL_NRPS-like"/>
    <property type="match status" value="1"/>
</dbReference>
<dbReference type="PROSITE" id="PS00455">
    <property type="entry name" value="AMP_BINDING"/>
    <property type="match status" value="2"/>
</dbReference>
<dbReference type="SUPFAM" id="SSF47336">
    <property type="entry name" value="ACP-like"/>
    <property type="match status" value="2"/>
</dbReference>
<dbReference type="FunFam" id="3.30.559.10:FF:000012">
    <property type="entry name" value="Non-ribosomal peptide synthetase"/>
    <property type="match status" value="1"/>
</dbReference>
<dbReference type="InterPro" id="IPR036736">
    <property type="entry name" value="ACP-like_sf"/>
</dbReference>
<dbReference type="InterPro" id="IPR001031">
    <property type="entry name" value="Thioesterase"/>
</dbReference>
<dbReference type="SUPFAM" id="SSF52777">
    <property type="entry name" value="CoA-dependent acyltransferases"/>
    <property type="match status" value="2"/>
</dbReference>
<dbReference type="InterPro" id="IPR020845">
    <property type="entry name" value="AMP-binding_CS"/>
</dbReference>
<evidence type="ECO:0000256" key="2">
    <source>
        <dbReference type="ARBA" id="ARBA00006432"/>
    </source>
</evidence>
<dbReference type="OrthoDB" id="473401at2"/>
<evidence type="ECO:0000313" key="6">
    <source>
        <dbReference type="EMBL" id="PSB52343.1"/>
    </source>
</evidence>
<dbReference type="InterPro" id="IPR045851">
    <property type="entry name" value="AMP-bd_C_sf"/>
</dbReference>